<gene>
    <name evidence="5" type="ORF">ACHAWO_003020</name>
</gene>
<dbReference type="SUPFAM" id="SSF55486">
    <property type="entry name" value="Metalloproteases ('zincins'), catalytic domain"/>
    <property type="match status" value="1"/>
</dbReference>
<dbReference type="Proteomes" id="UP001530400">
    <property type="component" value="Unassembled WGS sequence"/>
</dbReference>
<accession>A0ABD3PCQ9</accession>
<feature type="region of interest" description="Disordered" evidence="2">
    <location>
        <begin position="684"/>
        <end position="721"/>
    </location>
</feature>
<dbReference type="Pfam" id="PF13582">
    <property type="entry name" value="Reprolysin_3"/>
    <property type="match status" value="1"/>
</dbReference>
<feature type="active site" evidence="1">
    <location>
        <position position="380"/>
    </location>
</feature>
<name>A0ABD3PCQ9_9STRA</name>
<keyword evidence="3" id="KW-0732">Signal</keyword>
<feature type="domain" description="Peptidase M12B" evidence="4">
    <location>
        <begin position="245"/>
        <end position="424"/>
    </location>
</feature>
<organism evidence="5 6">
    <name type="scientific">Cyclotella atomus</name>
    <dbReference type="NCBI Taxonomy" id="382360"/>
    <lineage>
        <taxon>Eukaryota</taxon>
        <taxon>Sar</taxon>
        <taxon>Stramenopiles</taxon>
        <taxon>Ochrophyta</taxon>
        <taxon>Bacillariophyta</taxon>
        <taxon>Coscinodiscophyceae</taxon>
        <taxon>Thalassiosirophycidae</taxon>
        <taxon>Stephanodiscales</taxon>
        <taxon>Stephanodiscaceae</taxon>
        <taxon>Cyclotella</taxon>
    </lineage>
</organism>
<dbReference type="InterPro" id="IPR001590">
    <property type="entry name" value="Peptidase_M12B"/>
</dbReference>
<dbReference type="PANTHER" id="PTHR33683:SF46">
    <property type="entry name" value="SUSHI DOMAIN-CONTAINING PROTEIN"/>
    <property type="match status" value="1"/>
</dbReference>
<feature type="region of interest" description="Disordered" evidence="2">
    <location>
        <begin position="186"/>
        <end position="213"/>
    </location>
</feature>
<feature type="disulfide bond" evidence="1">
    <location>
        <begin position="403"/>
        <end position="408"/>
    </location>
</feature>
<keyword evidence="6" id="KW-1185">Reference proteome</keyword>
<feature type="signal peptide" evidence="3">
    <location>
        <begin position="1"/>
        <end position="19"/>
    </location>
</feature>
<evidence type="ECO:0000313" key="6">
    <source>
        <dbReference type="Proteomes" id="UP001530400"/>
    </source>
</evidence>
<feature type="binding site" evidence="1">
    <location>
        <position position="383"/>
    </location>
    <ligand>
        <name>Zn(2+)</name>
        <dbReference type="ChEBI" id="CHEBI:29105"/>
        <note>catalytic</note>
    </ligand>
</feature>
<protein>
    <recommendedName>
        <fullName evidence="4">Peptidase M12B domain-containing protein</fullName>
    </recommendedName>
</protein>
<dbReference type="GO" id="GO:0046872">
    <property type="term" value="F:metal ion binding"/>
    <property type="evidence" value="ECO:0007669"/>
    <property type="project" value="UniProtKB-KW"/>
</dbReference>
<dbReference type="PANTHER" id="PTHR33683">
    <property type="entry name" value="1, PUTATIVE-RELATED"/>
    <property type="match status" value="1"/>
</dbReference>
<dbReference type="AlphaFoldDB" id="A0ABD3PCQ9"/>
<dbReference type="EMBL" id="JALLPJ020000674">
    <property type="protein sequence ID" value="KAL3785848.1"/>
    <property type="molecule type" value="Genomic_DNA"/>
</dbReference>
<keyword evidence="1" id="KW-0479">Metal-binding</keyword>
<proteinExistence type="predicted"/>
<evidence type="ECO:0000313" key="5">
    <source>
        <dbReference type="EMBL" id="KAL3785848.1"/>
    </source>
</evidence>
<feature type="binding site" evidence="1">
    <location>
        <position position="389"/>
    </location>
    <ligand>
        <name>Zn(2+)</name>
        <dbReference type="ChEBI" id="CHEBI:29105"/>
        <note>catalytic</note>
    </ligand>
</feature>
<evidence type="ECO:0000259" key="4">
    <source>
        <dbReference type="PROSITE" id="PS50215"/>
    </source>
</evidence>
<evidence type="ECO:0000256" key="1">
    <source>
        <dbReference type="PROSITE-ProRule" id="PRU00276"/>
    </source>
</evidence>
<dbReference type="InterPro" id="IPR024079">
    <property type="entry name" value="MetalloPept_cat_dom_sf"/>
</dbReference>
<keyword evidence="1" id="KW-0862">Zinc</keyword>
<feature type="compositionally biased region" description="Basic and acidic residues" evidence="2">
    <location>
        <begin position="195"/>
        <end position="213"/>
    </location>
</feature>
<reference evidence="5 6" key="1">
    <citation type="submission" date="2024-10" db="EMBL/GenBank/DDBJ databases">
        <title>Updated reference genomes for cyclostephanoid diatoms.</title>
        <authorList>
            <person name="Roberts W.R."/>
            <person name="Alverson A.J."/>
        </authorList>
    </citation>
    <scope>NUCLEOTIDE SEQUENCE [LARGE SCALE GENOMIC DNA]</scope>
    <source>
        <strain evidence="5 6">AJA010-31</strain>
    </source>
</reference>
<evidence type="ECO:0000256" key="2">
    <source>
        <dbReference type="SAM" id="MobiDB-lite"/>
    </source>
</evidence>
<comment type="caution">
    <text evidence="1">Lacks conserved residue(s) required for the propagation of feature annotation.</text>
</comment>
<comment type="caution">
    <text evidence="5">The sequence shown here is derived from an EMBL/GenBank/DDBJ whole genome shotgun (WGS) entry which is preliminary data.</text>
</comment>
<keyword evidence="1" id="KW-1015">Disulfide bond</keyword>
<sequence length="759" mass="80811">MRLFVLATAVINLARPAESYPRRVLRPKDNVGEILKGARGRDEVVKKRYTIHTEIEPGSQGAGTELAMDVVEATNSAVTPDTKIKDEKGNEFTVGNGGGGLLLYTLLVTDTDTAEGSDTFSILALNPETDDMHGIVEKRGPSGERVPYKIKQTKGENQGKAMAQEEMDLPIPDWHCDVGQDVLEQEDIREDEETLERRLTEDEHDHGHQHEDQNLSTMEALTKTLRGIKVNPLNKPRRLEAAYNFEVELFIEIDNALISAMGSMNNAVNYVNTLVTAANTVFEKEIDTHLRVTDIVVSTLYDAATSTSQALDIMRTTYAGVHPNVDLHHALLGGIHGGGIAYIGVVCRSDYGFGLTSGLSGTFQSMGETVLWDMLAFMHEIGHNFGSKHTNEVAHYDPPIDTCGLGQCPATPGYGWSTIMSVCQGCPGAYGNIMYSFGGDYDGSGDVNDILNWPANPTLVANYDASHYSVDPNREAQRMFLHIFSRAPTGCVALSSPAPLLTPAPTLSPTSSHGIALYDSSLGAPKCSSVTTSCFSGSLLNSRGGIGGISEPNGSNTLDACTDGSTGNYHVDESVDSIKVSAVGGNIQPGAAVKIDAKVWAYSTTADFVDFFYANDATNPQWQLISTLNPSAAGANDVSAQYTLGNGSLQAVRVVIRYNGAASPCPGGAYDDVDDLAFVVGAGGGTPTAPSGPVTTPAPTKKPTAQPTKRPTRFPTPLPTPKPITTTCGAVGTYCDSSKPNNCCSGSCQSKGRYSNTCK</sequence>
<evidence type="ECO:0000256" key="3">
    <source>
        <dbReference type="SAM" id="SignalP"/>
    </source>
</evidence>
<feature type="compositionally biased region" description="Low complexity" evidence="2">
    <location>
        <begin position="687"/>
        <end position="713"/>
    </location>
</feature>
<feature type="chain" id="PRO_5044769248" description="Peptidase M12B domain-containing protein" evidence="3">
    <location>
        <begin position="20"/>
        <end position="759"/>
    </location>
</feature>
<dbReference type="PROSITE" id="PS50215">
    <property type="entry name" value="ADAM_MEPRO"/>
    <property type="match status" value="1"/>
</dbReference>
<feature type="binding site" evidence="1">
    <location>
        <position position="379"/>
    </location>
    <ligand>
        <name>Zn(2+)</name>
        <dbReference type="ChEBI" id="CHEBI:29105"/>
        <note>catalytic</note>
    </ligand>
</feature>
<dbReference type="Gene3D" id="3.40.390.10">
    <property type="entry name" value="Collagenase (Catalytic Domain)"/>
    <property type="match status" value="1"/>
</dbReference>